<evidence type="ECO:0000313" key="2">
    <source>
        <dbReference type="Proteomes" id="UP001553843"/>
    </source>
</evidence>
<sequence length="476" mass="54064">MTSGRPPTHAPYPYPLSADALREAVAQYGANPVYQDSAEWFNEDNPYRRQMRPQDLGHLDFSRVLPASEILGNSALAAQRLLTSIYEADMMYLPPTGFAEKREDFSAFYNASNRTLGEMIRPALERHAYGFLDDEVHVTGKWTRDSFRSYLEAFAENPPNGDSPSIRAVENSSDPERAARMYLLQFAADFLSEASPMVRNALGNYGNPQSEWFKIIIDEYGYGVHETKHSRLYENTLESVGLRSDVHHYWQFYLSSSLMMNNYFHFLAKNHENFFRHLGALYYTETALIEDCRSQSKMMRKVFGDSADVTYFDEHVHIDTHHSRMAIDKLIWPVIERCGEGVIPDIVRGFEELQAINVIADRDLVDQIRWMDGEPVGKDLHGPVRAAIDSGTVTAPVTRLVEPRGKLTNTFVHDEDVLCHVVSGTMKVVCGLDSHHILEAGQGMVIPRQRLHGASIESEECVYEIHSVGDYRKCLS</sequence>
<evidence type="ECO:0000313" key="1">
    <source>
        <dbReference type="EMBL" id="MEW2362595.1"/>
    </source>
</evidence>
<dbReference type="Gene3D" id="2.60.120.10">
    <property type="entry name" value="Jelly Rolls"/>
    <property type="match status" value="1"/>
</dbReference>
<dbReference type="RefSeq" id="WP_359777612.1">
    <property type="nucleotide sequence ID" value="NZ_JBEYRR010000004.1"/>
</dbReference>
<accession>A0ABV3LT23</accession>
<dbReference type="InterPro" id="IPR016084">
    <property type="entry name" value="Haem_Oase-like_multi-hlx"/>
</dbReference>
<dbReference type="Proteomes" id="UP001553843">
    <property type="component" value="Unassembled WGS sequence"/>
</dbReference>
<keyword evidence="2" id="KW-1185">Reference proteome</keyword>
<proteinExistence type="predicted"/>
<dbReference type="CDD" id="cd07002">
    <property type="entry name" value="cupin_SznF-like_C"/>
    <property type="match status" value="1"/>
</dbReference>
<reference evidence="1 2" key="1">
    <citation type="submission" date="2024-06" db="EMBL/GenBank/DDBJ databases">
        <title>The Natural Products Discovery Center: Release of the First 8490 Sequenced Strains for Exploring Actinobacteria Biosynthetic Diversity.</title>
        <authorList>
            <person name="Kalkreuter E."/>
            <person name="Kautsar S.A."/>
            <person name="Yang D."/>
            <person name="Bader C.D."/>
            <person name="Teijaro C.N."/>
            <person name="Fluegel L."/>
            <person name="Davis C.M."/>
            <person name="Simpson J.R."/>
            <person name="Lauterbach L."/>
            <person name="Steele A.D."/>
            <person name="Gui C."/>
            <person name="Meng S."/>
            <person name="Li G."/>
            <person name="Viehrig K."/>
            <person name="Ye F."/>
            <person name="Su P."/>
            <person name="Kiefer A.F."/>
            <person name="Nichols A."/>
            <person name="Cepeda A.J."/>
            <person name="Yan W."/>
            <person name="Fan B."/>
            <person name="Jiang Y."/>
            <person name="Adhikari A."/>
            <person name="Zheng C.-J."/>
            <person name="Schuster L."/>
            <person name="Cowan T.M."/>
            <person name="Smanski M.J."/>
            <person name="Chevrette M.G."/>
            <person name="De Carvalho L.P.S."/>
            <person name="Shen B."/>
        </authorList>
    </citation>
    <scope>NUCLEOTIDE SEQUENCE [LARGE SCALE GENOMIC DNA]</scope>
    <source>
        <strain evidence="1 2">NPDC047833</strain>
    </source>
</reference>
<dbReference type="SMART" id="SM01236">
    <property type="entry name" value="Haem_oxygenase_2"/>
    <property type="match status" value="1"/>
</dbReference>
<dbReference type="EMBL" id="JBEYRS010000004">
    <property type="protein sequence ID" value="MEW2362595.1"/>
    <property type="molecule type" value="Genomic_DNA"/>
</dbReference>
<dbReference type="InterPro" id="IPR014710">
    <property type="entry name" value="RmlC-like_jellyroll"/>
</dbReference>
<dbReference type="Gene3D" id="1.20.910.10">
    <property type="entry name" value="Heme oxygenase-like"/>
    <property type="match status" value="1"/>
</dbReference>
<dbReference type="InterPro" id="IPR011051">
    <property type="entry name" value="RmlC_Cupin_sf"/>
</dbReference>
<gene>
    <name evidence="1" type="ORF">AB0887_11650</name>
</gene>
<dbReference type="Pfam" id="PF14518">
    <property type="entry name" value="Haem_oxygenas_2"/>
    <property type="match status" value="1"/>
</dbReference>
<name>A0ABV3LT23_9ACTN</name>
<comment type="caution">
    <text evidence="1">The sequence shown here is derived from an EMBL/GenBank/DDBJ whole genome shotgun (WGS) entry which is preliminary data.</text>
</comment>
<organism evidence="1 2">
    <name type="scientific">Streptomyces huasconensis</name>
    <dbReference type="NCBI Taxonomy" id="1854574"/>
    <lineage>
        <taxon>Bacteria</taxon>
        <taxon>Bacillati</taxon>
        <taxon>Actinomycetota</taxon>
        <taxon>Actinomycetes</taxon>
        <taxon>Kitasatosporales</taxon>
        <taxon>Streptomycetaceae</taxon>
        <taxon>Streptomyces</taxon>
    </lineage>
</organism>
<dbReference type="SUPFAM" id="SSF51182">
    <property type="entry name" value="RmlC-like cupins"/>
    <property type="match status" value="1"/>
</dbReference>
<dbReference type="SUPFAM" id="SSF48613">
    <property type="entry name" value="Heme oxygenase-like"/>
    <property type="match status" value="1"/>
</dbReference>
<protein>
    <submittedName>
        <fullName evidence="1">Iron-containing redox enzyme family protein</fullName>
    </submittedName>
</protein>